<name>A0A8J5ZEQ4_9ROSI</name>
<dbReference type="InterPro" id="IPR000477">
    <property type="entry name" value="RT_dom"/>
</dbReference>
<dbReference type="EMBL" id="JAHUZN010000004">
    <property type="protein sequence ID" value="KAG8496872.1"/>
    <property type="molecule type" value="Genomic_DNA"/>
</dbReference>
<dbReference type="PANTHER" id="PTHR33116:SF86">
    <property type="entry name" value="REVERSE TRANSCRIPTASE DOMAIN-CONTAINING PROTEIN"/>
    <property type="match status" value="1"/>
</dbReference>
<gene>
    <name evidence="3" type="ORF">CXB51_008016</name>
</gene>
<dbReference type="GO" id="GO:0003676">
    <property type="term" value="F:nucleic acid binding"/>
    <property type="evidence" value="ECO:0007669"/>
    <property type="project" value="InterPro"/>
</dbReference>
<dbReference type="AlphaFoldDB" id="A0A8J5ZEQ4"/>
<dbReference type="PROSITE" id="PS50878">
    <property type="entry name" value="RT_POL"/>
    <property type="match status" value="1"/>
</dbReference>
<dbReference type="PANTHER" id="PTHR33116">
    <property type="entry name" value="REVERSE TRANSCRIPTASE ZINC-BINDING DOMAIN-CONTAINING PROTEIN-RELATED-RELATED"/>
    <property type="match status" value="1"/>
</dbReference>
<proteinExistence type="predicted"/>
<comment type="caution">
    <text evidence="3">The sequence shown here is derived from an EMBL/GenBank/DDBJ whole genome shotgun (WGS) entry which is preliminary data.</text>
</comment>
<evidence type="ECO:0000256" key="1">
    <source>
        <dbReference type="SAM" id="SignalP"/>
    </source>
</evidence>
<dbReference type="Proteomes" id="UP000701853">
    <property type="component" value="Chromosome 4"/>
</dbReference>
<organism evidence="3 4">
    <name type="scientific">Gossypium anomalum</name>
    <dbReference type="NCBI Taxonomy" id="47600"/>
    <lineage>
        <taxon>Eukaryota</taxon>
        <taxon>Viridiplantae</taxon>
        <taxon>Streptophyta</taxon>
        <taxon>Embryophyta</taxon>
        <taxon>Tracheophyta</taxon>
        <taxon>Spermatophyta</taxon>
        <taxon>Magnoliopsida</taxon>
        <taxon>eudicotyledons</taxon>
        <taxon>Gunneridae</taxon>
        <taxon>Pentapetalae</taxon>
        <taxon>rosids</taxon>
        <taxon>malvids</taxon>
        <taxon>Malvales</taxon>
        <taxon>Malvaceae</taxon>
        <taxon>Malvoideae</taxon>
        <taxon>Gossypium</taxon>
    </lineage>
</organism>
<feature type="chain" id="PRO_5035159917" description="Reverse transcriptase domain-containing protein" evidence="1">
    <location>
        <begin position="21"/>
        <end position="567"/>
    </location>
</feature>
<keyword evidence="1" id="KW-0732">Signal</keyword>
<evidence type="ECO:0000259" key="2">
    <source>
        <dbReference type="PROSITE" id="PS50878"/>
    </source>
</evidence>
<dbReference type="InterPro" id="IPR002156">
    <property type="entry name" value="RNaseH_domain"/>
</dbReference>
<dbReference type="Pfam" id="PF13456">
    <property type="entry name" value="RVT_3"/>
    <property type="match status" value="1"/>
</dbReference>
<sequence length="567" mass="63879">MTRLGFHADWVVLIMRCVYSVSYSVCLNGAMSERFTPSCGLRQGDHLSPYLFLICAEGFSILLEKAKQSGLMKGAPIGRERFSINHLFFADDCILFEDASSEGAMVVYDTIREYESISGQRVNFDKSLIYFGANMEANIKESIVNLLGVREASNPEKYLGLPMMIGRKKNWAFADFVDRFRKIISGWSVRFLSMGGKEVFIKSILQALPVYVMQCFALPKELCRKLEDILSAKVGSYPSFTWRSICGARDLIAEGIIWRIRNGTSVNLWNDPWIPGQNNNRLLQRILAIPIKFHGLEDIPVWKHEATGRNRRTLITSCGRAAFYDSYGGDYKSRRLWLDVMTITDRWYPFHYGHYGIAETNGCMKSVPRYMTEKLWRPPENGFIKVNFDASFQSVSNTSISAILARDYKGEIVGASTYAVENVVDAFVAEARACERAILFAAKIGFLQVILEGDSLTVIKKLKASVNDKSILRSIIHSIHAAENNFKSISYLFIPREANKAVHTLAMEGKRRQGSGFWAEGGAYSAFGEGSLNLLGSVRSAQVFFLFLYTDLFAARLEDHLADISSR</sequence>
<dbReference type="Pfam" id="PF00078">
    <property type="entry name" value="RVT_1"/>
    <property type="match status" value="1"/>
</dbReference>
<keyword evidence="4" id="KW-1185">Reference proteome</keyword>
<feature type="signal peptide" evidence="1">
    <location>
        <begin position="1"/>
        <end position="20"/>
    </location>
</feature>
<feature type="domain" description="Reverse transcriptase" evidence="2">
    <location>
        <begin position="1"/>
        <end position="163"/>
    </location>
</feature>
<reference evidence="3 4" key="1">
    <citation type="journal article" date="2021" name="bioRxiv">
        <title>The Gossypium anomalum genome as a resource for cotton improvement and evolutionary analysis of hybrid incompatibility.</title>
        <authorList>
            <person name="Grover C.E."/>
            <person name="Yuan D."/>
            <person name="Arick M.A."/>
            <person name="Miller E.R."/>
            <person name="Hu G."/>
            <person name="Peterson D.G."/>
            <person name="Wendel J.F."/>
            <person name="Udall J.A."/>
        </authorList>
    </citation>
    <scope>NUCLEOTIDE SEQUENCE [LARGE SCALE GENOMIC DNA]</scope>
    <source>
        <strain evidence="3">JFW-Udall</strain>
        <tissue evidence="3">Leaf</tissue>
    </source>
</reference>
<dbReference type="GO" id="GO:0004523">
    <property type="term" value="F:RNA-DNA hybrid ribonuclease activity"/>
    <property type="evidence" value="ECO:0007669"/>
    <property type="project" value="InterPro"/>
</dbReference>
<dbReference type="InterPro" id="IPR012337">
    <property type="entry name" value="RNaseH-like_sf"/>
</dbReference>
<evidence type="ECO:0000313" key="4">
    <source>
        <dbReference type="Proteomes" id="UP000701853"/>
    </source>
</evidence>
<dbReference type="InterPro" id="IPR036397">
    <property type="entry name" value="RNaseH_sf"/>
</dbReference>
<dbReference type="SUPFAM" id="SSF53098">
    <property type="entry name" value="Ribonuclease H-like"/>
    <property type="match status" value="1"/>
</dbReference>
<evidence type="ECO:0000313" key="3">
    <source>
        <dbReference type="EMBL" id="KAG8496872.1"/>
    </source>
</evidence>
<protein>
    <recommendedName>
        <fullName evidence="2">Reverse transcriptase domain-containing protein</fullName>
    </recommendedName>
</protein>
<accession>A0A8J5ZEQ4</accession>
<dbReference type="InterPro" id="IPR044730">
    <property type="entry name" value="RNase_H-like_dom_plant"/>
</dbReference>
<dbReference type="OrthoDB" id="1002563at2759"/>
<dbReference type="CDD" id="cd06222">
    <property type="entry name" value="RNase_H_like"/>
    <property type="match status" value="1"/>
</dbReference>
<dbReference type="Gene3D" id="3.30.420.10">
    <property type="entry name" value="Ribonuclease H-like superfamily/Ribonuclease H"/>
    <property type="match status" value="1"/>
</dbReference>